<accession>A0A3P3WDH1</accession>
<feature type="transmembrane region" description="Helical" evidence="6">
    <location>
        <begin position="73"/>
        <end position="95"/>
    </location>
</feature>
<dbReference type="EMBL" id="RQVQ01000001">
    <property type="protein sequence ID" value="RRJ93205.1"/>
    <property type="molecule type" value="Genomic_DNA"/>
</dbReference>
<keyword evidence="5 6" id="KW-0472">Membrane</keyword>
<protein>
    <recommendedName>
        <fullName evidence="9">Acetate uptake transporter</fullName>
    </recommendedName>
</protein>
<proteinExistence type="inferred from homology"/>
<dbReference type="PANTHER" id="PTHR30178">
    <property type="entry name" value="INNER MEMBRANE PROTEIN YAAH"/>
    <property type="match status" value="1"/>
</dbReference>
<evidence type="ECO:0000256" key="3">
    <source>
        <dbReference type="ARBA" id="ARBA00022692"/>
    </source>
</evidence>
<dbReference type="PANTHER" id="PTHR30178:SF3">
    <property type="entry name" value="SUCCINATE-ACETATE_PROTON SYMPORTER SATP"/>
    <property type="match status" value="1"/>
</dbReference>
<evidence type="ECO:0000256" key="4">
    <source>
        <dbReference type="ARBA" id="ARBA00022989"/>
    </source>
</evidence>
<dbReference type="GO" id="GO:0005886">
    <property type="term" value="C:plasma membrane"/>
    <property type="evidence" value="ECO:0007669"/>
    <property type="project" value="TreeGrafter"/>
</dbReference>
<feature type="transmembrane region" description="Helical" evidence="6">
    <location>
        <begin position="12"/>
        <end position="31"/>
    </location>
</feature>
<dbReference type="GO" id="GO:0071422">
    <property type="term" value="P:succinate transmembrane transport"/>
    <property type="evidence" value="ECO:0007669"/>
    <property type="project" value="TreeGrafter"/>
</dbReference>
<comment type="subcellular location">
    <subcellularLocation>
        <location evidence="1">Membrane</location>
        <topology evidence="1">Multi-pass membrane protein</topology>
    </subcellularLocation>
</comment>
<evidence type="ECO:0000256" key="2">
    <source>
        <dbReference type="ARBA" id="ARBA00005587"/>
    </source>
</evidence>
<keyword evidence="8" id="KW-1185">Reference proteome</keyword>
<sequence length="188" mass="20629">MSEYLHLKDQTSNPGPIGLFGFALTTILLNIHNAGFFPIDTMIMGMGIFFGGIAQFCAGIMEWKRGNQFGSVAFMSFGAFWLSLVFIWIASAAGLPKPDSISMGSYLAIWGLFAFVFFIQTLNGLMIGKILFGLLVILFALLSIYNFTGIAWIGKLAGFEGILCGFVAFYEGSAIMINHKYQKNVLPM</sequence>
<evidence type="ECO:0000313" key="8">
    <source>
        <dbReference type="Proteomes" id="UP000275719"/>
    </source>
</evidence>
<dbReference type="NCBIfam" id="NF038013">
    <property type="entry name" value="AceTr_1"/>
    <property type="match status" value="1"/>
</dbReference>
<comment type="caution">
    <text evidence="7">The sequence shown here is derived from an EMBL/GenBank/DDBJ whole genome shotgun (WGS) entry which is preliminary data.</text>
</comment>
<organism evidence="7 8">
    <name type="scientific">Paenimyroides tangerinum</name>
    <dbReference type="NCBI Taxonomy" id="2488728"/>
    <lineage>
        <taxon>Bacteria</taxon>
        <taxon>Pseudomonadati</taxon>
        <taxon>Bacteroidota</taxon>
        <taxon>Flavobacteriia</taxon>
        <taxon>Flavobacteriales</taxon>
        <taxon>Flavobacteriaceae</taxon>
        <taxon>Paenimyroides</taxon>
    </lineage>
</organism>
<dbReference type="Pfam" id="PF01184">
    <property type="entry name" value="Gpr1_Fun34_YaaH"/>
    <property type="match status" value="1"/>
</dbReference>
<feature type="transmembrane region" description="Helical" evidence="6">
    <location>
        <begin position="101"/>
        <end position="119"/>
    </location>
</feature>
<reference evidence="7 8" key="1">
    <citation type="submission" date="2018-11" db="EMBL/GenBank/DDBJ databases">
        <title>Flavobacterium sp. nov., YIM 102701-2 draft genome.</title>
        <authorList>
            <person name="Li G."/>
            <person name="Jiang Y."/>
        </authorList>
    </citation>
    <scope>NUCLEOTIDE SEQUENCE [LARGE SCALE GENOMIC DNA]</scope>
    <source>
        <strain evidence="7 8">YIM 102701-2</strain>
    </source>
</reference>
<name>A0A3P3WDH1_9FLAO</name>
<evidence type="ECO:0000256" key="1">
    <source>
        <dbReference type="ARBA" id="ARBA00004141"/>
    </source>
</evidence>
<evidence type="ECO:0000313" key="7">
    <source>
        <dbReference type="EMBL" id="RRJ93205.1"/>
    </source>
</evidence>
<dbReference type="OrthoDB" id="9787939at2"/>
<dbReference type="RefSeq" id="WP_125016159.1">
    <property type="nucleotide sequence ID" value="NZ_RQVQ01000001.1"/>
</dbReference>
<dbReference type="Proteomes" id="UP000275719">
    <property type="component" value="Unassembled WGS sequence"/>
</dbReference>
<dbReference type="GO" id="GO:0015360">
    <property type="term" value="F:acetate:proton symporter activity"/>
    <property type="evidence" value="ECO:0007669"/>
    <property type="project" value="TreeGrafter"/>
</dbReference>
<gene>
    <name evidence="7" type="ORF">EG240_00085</name>
</gene>
<evidence type="ECO:0008006" key="9">
    <source>
        <dbReference type="Google" id="ProtNLM"/>
    </source>
</evidence>
<keyword evidence="4 6" id="KW-1133">Transmembrane helix</keyword>
<dbReference type="AlphaFoldDB" id="A0A3P3WDH1"/>
<feature type="transmembrane region" description="Helical" evidence="6">
    <location>
        <begin position="159"/>
        <end position="178"/>
    </location>
</feature>
<evidence type="ECO:0000256" key="5">
    <source>
        <dbReference type="ARBA" id="ARBA00023136"/>
    </source>
</evidence>
<feature type="transmembrane region" description="Helical" evidence="6">
    <location>
        <begin position="131"/>
        <end position="153"/>
    </location>
</feature>
<comment type="similarity">
    <text evidence="2">Belongs to the acetate uptake transporter (AceTr) (TC 2.A.96) family.</text>
</comment>
<dbReference type="InterPro" id="IPR000791">
    <property type="entry name" value="Gpr1/Fun34/SatP-like"/>
</dbReference>
<evidence type="ECO:0000256" key="6">
    <source>
        <dbReference type="SAM" id="Phobius"/>
    </source>
</evidence>
<keyword evidence="3 6" id="KW-0812">Transmembrane</keyword>
<dbReference type="InterPro" id="IPR047623">
    <property type="entry name" value="SatP"/>
</dbReference>